<dbReference type="Pfam" id="PF12644">
    <property type="entry name" value="DUF3782"/>
    <property type="match status" value="1"/>
</dbReference>
<evidence type="ECO:0000313" key="1">
    <source>
        <dbReference type="EMBL" id="MBB1127423.1"/>
    </source>
</evidence>
<dbReference type="RefSeq" id="WP_182585040.1">
    <property type="nucleotide sequence ID" value="NZ_JABVCQ010000075.1"/>
</dbReference>
<dbReference type="Pfam" id="PF07788">
    <property type="entry name" value="PDDEXK_10"/>
    <property type="match status" value="1"/>
</dbReference>
<feature type="non-terminal residue" evidence="1">
    <location>
        <position position="283"/>
    </location>
</feature>
<dbReference type="InterPro" id="IPR024271">
    <property type="entry name" value="DUF3782"/>
</dbReference>
<gene>
    <name evidence="1" type="ORF">HUK38_14560</name>
</gene>
<reference evidence="1 2" key="1">
    <citation type="journal article" date="2020" name="Arch. Microbiol.">
        <title>The genome sequence of the giant phototrophic gammaproteobacterium Thiospirillum jenense gives insight into its physiological properties and phylogenetic relationships.</title>
        <authorList>
            <person name="Imhoff J.F."/>
            <person name="Meyer T.E."/>
            <person name="Kyndt J.A."/>
        </authorList>
    </citation>
    <scope>NUCLEOTIDE SEQUENCE [LARGE SCALE GENOMIC DNA]</scope>
    <source>
        <strain evidence="1 2">DSM 216</strain>
    </source>
</reference>
<dbReference type="InterPro" id="IPR012431">
    <property type="entry name" value="PDDEXK_10"/>
</dbReference>
<dbReference type="AlphaFoldDB" id="A0A839HEY9"/>
<dbReference type="Proteomes" id="UP000548632">
    <property type="component" value="Unassembled WGS sequence"/>
</dbReference>
<dbReference type="EMBL" id="JABVCQ010000075">
    <property type="protein sequence ID" value="MBB1127423.1"/>
    <property type="molecule type" value="Genomic_DNA"/>
</dbReference>
<organism evidence="1 2">
    <name type="scientific">Thiospirillum jenense</name>
    <dbReference type="NCBI Taxonomy" id="1653858"/>
    <lineage>
        <taxon>Bacteria</taxon>
        <taxon>Pseudomonadati</taxon>
        <taxon>Pseudomonadota</taxon>
        <taxon>Gammaproteobacteria</taxon>
        <taxon>Chromatiales</taxon>
        <taxon>Chromatiaceae</taxon>
        <taxon>Thiospirillum</taxon>
    </lineage>
</organism>
<proteinExistence type="predicted"/>
<dbReference type="PANTHER" id="PTHR34314:SF6">
    <property type="entry name" value="DUF3782 DOMAIN-CONTAINING PROTEIN"/>
    <property type="match status" value="1"/>
</dbReference>
<accession>A0A839HEY9</accession>
<sequence>MTIEELKTQLQTELPDLLSRDQQFRGWLEQLIRQTAVTPESFDARFERMLQEFADERAERRREAAENKRKWDEQNQKWYEWSAKFDAEAAENKRKWDEQTAKWKEQNQKWYEWSAKFDAEAAENKRKWDEQNQKWYEWSAKFDAEAAENKRKWERQYLKNQEVADKIDDLRSRQDQRLGAMGARWGINSEQSFREALKGILEKSFDVQVLNVNEFDEEGLVFGRPDQVEIDIIIKNGTVILCELKSSLSKGDMYIFERKVQFYAKRHQRPVERKLVISPMVHA</sequence>
<protein>
    <submittedName>
        <fullName evidence="1">DUF3782 domain-containing protein</fullName>
    </submittedName>
</protein>
<comment type="caution">
    <text evidence="1">The sequence shown here is derived from an EMBL/GenBank/DDBJ whole genome shotgun (WGS) entry which is preliminary data.</text>
</comment>
<keyword evidence="2" id="KW-1185">Reference proteome</keyword>
<evidence type="ECO:0000313" key="2">
    <source>
        <dbReference type="Proteomes" id="UP000548632"/>
    </source>
</evidence>
<name>A0A839HEY9_9GAMM</name>
<dbReference type="PANTHER" id="PTHR34314">
    <property type="entry name" value="CRENARCHAEAL PROTEIN, PUTATIVE-RELATED"/>
    <property type="match status" value="1"/>
</dbReference>